<feature type="transmembrane region" description="Helical" evidence="1">
    <location>
        <begin position="43"/>
        <end position="61"/>
    </location>
</feature>
<keyword evidence="1" id="KW-1133">Transmembrane helix</keyword>
<protein>
    <recommendedName>
        <fullName evidence="4">NADH dehydrogenase [ubiquinone] 1 alpha subcomplex subunit 13</fullName>
    </recommendedName>
</protein>
<dbReference type="EMBL" id="OZ004256">
    <property type="protein sequence ID" value="CAK7902543.1"/>
    <property type="molecule type" value="Genomic_DNA"/>
</dbReference>
<evidence type="ECO:0008006" key="4">
    <source>
        <dbReference type="Google" id="ProtNLM"/>
    </source>
</evidence>
<organism evidence="2 3">
    <name type="scientific">[Candida] anglica</name>
    <dbReference type="NCBI Taxonomy" id="148631"/>
    <lineage>
        <taxon>Eukaryota</taxon>
        <taxon>Fungi</taxon>
        <taxon>Dikarya</taxon>
        <taxon>Ascomycota</taxon>
        <taxon>Saccharomycotina</taxon>
        <taxon>Pichiomycetes</taxon>
        <taxon>Debaryomycetaceae</taxon>
        <taxon>Kurtzmaniella</taxon>
    </lineage>
</organism>
<reference evidence="2 3" key="1">
    <citation type="submission" date="2024-01" db="EMBL/GenBank/DDBJ databases">
        <authorList>
            <consortium name="Genoscope - CEA"/>
            <person name="William W."/>
        </authorList>
    </citation>
    <scope>NUCLEOTIDE SEQUENCE [LARGE SCALE GENOMIC DNA]</scope>
    <source>
        <strain evidence="2 3">29B2s-10</strain>
    </source>
</reference>
<keyword evidence="1" id="KW-0472">Membrane</keyword>
<dbReference type="Proteomes" id="UP001497600">
    <property type="component" value="Chromosome D"/>
</dbReference>
<sequence>MAFHTPEPVDVVKYALFGGIVRAVQLSICGKDGNPLRYKPMGYVYSIGLCVALFSGAHHLVKRNEDLLERRLVALQEQRAQRIALFGEQRPELPEFQGIKRGKFFEFMDQYSKKSQ</sequence>
<keyword evidence="3" id="KW-1185">Reference proteome</keyword>
<name>A0ABP0E9Z1_9ASCO</name>
<keyword evidence="1" id="KW-0812">Transmembrane</keyword>
<accession>A0ABP0E9Z1</accession>
<evidence type="ECO:0000256" key="1">
    <source>
        <dbReference type="SAM" id="Phobius"/>
    </source>
</evidence>
<gene>
    <name evidence="2" type="ORF">CAAN4_D00452</name>
</gene>
<evidence type="ECO:0000313" key="2">
    <source>
        <dbReference type="EMBL" id="CAK7902543.1"/>
    </source>
</evidence>
<proteinExistence type="predicted"/>
<evidence type="ECO:0000313" key="3">
    <source>
        <dbReference type="Proteomes" id="UP001497600"/>
    </source>
</evidence>